<dbReference type="PRINTS" id="PR01183">
    <property type="entry name" value="RIBORDTASEM1"/>
</dbReference>
<feature type="domain" description="TSCPD" evidence="14">
    <location>
        <begin position="277"/>
        <end position="382"/>
    </location>
</feature>
<comment type="cofactor">
    <cofactor evidence="1">
        <name>adenosylcob(III)alamin</name>
        <dbReference type="ChEBI" id="CHEBI:18408"/>
    </cofactor>
</comment>
<evidence type="ECO:0000256" key="8">
    <source>
        <dbReference type="ARBA" id="ARBA00023002"/>
    </source>
</evidence>
<dbReference type="Gene3D" id="3.20.70.20">
    <property type="match status" value="1"/>
</dbReference>
<feature type="domain" description="Ribonucleotide reductase large subunit C-terminal" evidence="13">
    <location>
        <begin position="1"/>
        <end position="223"/>
    </location>
</feature>
<keyword evidence="6" id="KW-0237">DNA synthesis</keyword>
<proteinExistence type="inferred from homology"/>
<dbReference type="PANTHER" id="PTHR43371:SF1">
    <property type="entry name" value="RIBONUCLEOSIDE-DIPHOSPHATE REDUCTASE"/>
    <property type="match status" value="1"/>
</dbReference>
<evidence type="ECO:0000313" key="15">
    <source>
        <dbReference type="EMBL" id="PIR98392.1"/>
    </source>
</evidence>
<evidence type="ECO:0000256" key="12">
    <source>
        <dbReference type="ARBA" id="ARBA00047754"/>
    </source>
</evidence>
<evidence type="ECO:0000259" key="14">
    <source>
        <dbReference type="Pfam" id="PF12637"/>
    </source>
</evidence>
<gene>
    <name evidence="15" type="ORF">COT88_01815</name>
</gene>
<evidence type="ECO:0000256" key="3">
    <source>
        <dbReference type="ARBA" id="ARBA00012274"/>
    </source>
</evidence>
<dbReference type="Pfam" id="PF02867">
    <property type="entry name" value="Ribonuc_red_lgC"/>
    <property type="match status" value="1"/>
</dbReference>
<comment type="similarity">
    <text evidence="2">Belongs to the ribonucleoside diphosphate reductase class-2 family.</text>
</comment>
<comment type="caution">
    <text evidence="15">The sequence shown here is derived from an EMBL/GenBank/DDBJ whole genome shotgun (WGS) entry which is preliminary data.</text>
</comment>
<dbReference type="GO" id="GO:0071897">
    <property type="term" value="P:DNA biosynthetic process"/>
    <property type="evidence" value="ECO:0007669"/>
    <property type="project" value="UniProtKB-KW"/>
</dbReference>
<comment type="catalytic activity">
    <reaction evidence="12">
        <text>a 2'-deoxyribonucleoside 5'-diphosphate + [thioredoxin]-disulfide + H2O = a ribonucleoside 5'-diphosphate + [thioredoxin]-dithiol</text>
        <dbReference type="Rhea" id="RHEA:23252"/>
        <dbReference type="Rhea" id="RHEA-COMP:10698"/>
        <dbReference type="Rhea" id="RHEA-COMP:10700"/>
        <dbReference type="ChEBI" id="CHEBI:15377"/>
        <dbReference type="ChEBI" id="CHEBI:29950"/>
        <dbReference type="ChEBI" id="CHEBI:50058"/>
        <dbReference type="ChEBI" id="CHEBI:57930"/>
        <dbReference type="ChEBI" id="CHEBI:73316"/>
        <dbReference type="EC" id="1.17.4.1"/>
    </reaction>
</comment>
<dbReference type="InterPro" id="IPR050862">
    <property type="entry name" value="RdRp_reductase_class-2"/>
</dbReference>
<reference evidence="16" key="1">
    <citation type="submission" date="2017-09" db="EMBL/GenBank/DDBJ databases">
        <title>Depth-based differentiation of microbial function through sediment-hosted aquifers and enrichment of novel symbionts in the deep terrestrial subsurface.</title>
        <authorList>
            <person name="Probst A.J."/>
            <person name="Ladd B."/>
            <person name="Jarett J.K."/>
            <person name="Geller-Mcgrath D.E."/>
            <person name="Sieber C.M.K."/>
            <person name="Emerson J.B."/>
            <person name="Anantharaman K."/>
            <person name="Thomas B.C."/>
            <person name="Malmstrom R."/>
            <person name="Stieglmeier M."/>
            <person name="Klingl A."/>
            <person name="Woyke T."/>
            <person name="Ryan C.M."/>
            <person name="Banfield J.F."/>
        </authorList>
    </citation>
    <scope>NUCLEOTIDE SEQUENCE [LARGE SCALE GENOMIC DNA]</scope>
</reference>
<evidence type="ECO:0000256" key="11">
    <source>
        <dbReference type="ARBA" id="ARBA00033050"/>
    </source>
</evidence>
<dbReference type="EC" id="1.17.4.1" evidence="3"/>
<evidence type="ECO:0000256" key="6">
    <source>
        <dbReference type="ARBA" id="ARBA00022634"/>
    </source>
</evidence>
<evidence type="ECO:0000256" key="5">
    <source>
        <dbReference type="ARBA" id="ARBA00022628"/>
    </source>
</evidence>
<evidence type="ECO:0000256" key="9">
    <source>
        <dbReference type="ARBA" id="ARBA00023285"/>
    </source>
</evidence>
<dbReference type="InterPro" id="IPR024434">
    <property type="entry name" value="TSCPD_dom"/>
</dbReference>
<dbReference type="AlphaFoldDB" id="A0A2H0VH11"/>
<evidence type="ECO:0000256" key="1">
    <source>
        <dbReference type="ARBA" id="ARBA00001922"/>
    </source>
</evidence>
<evidence type="ECO:0000256" key="2">
    <source>
        <dbReference type="ARBA" id="ARBA00007405"/>
    </source>
</evidence>
<feature type="non-terminal residue" evidence="15">
    <location>
        <position position="1"/>
    </location>
</feature>
<dbReference type="PANTHER" id="PTHR43371">
    <property type="entry name" value="VITAMIN B12-DEPENDENT RIBONUCLEOTIDE REDUCTASE"/>
    <property type="match status" value="1"/>
</dbReference>
<keyword evidence="8" id="KW-0560">Oxidoreductase</keyword>
<evidence type="ECO:0000256" key="7">
    <source>
        <dbReference type="ARBA" id="ARBA00022741"/>
    </source>
</evidence>
<dbReference type="EMBL" id="PFAG01000017">
    <property type="protein sequence ID" value="PIR98392.1"/>
    <property type="molecule type" value="Genomic_DNA"/>
</dbReference>
<comment type="function">
    <text evidence="10">Catalyzes the reduction of ribonucleotides to deoxyribonucleotides. May function to provide a pool of deoxyribonucleotide precursors for DNA repair during oxygen limitation and/or for immediate growth after restoration of oxygen.</text>
</comment>
<evidence type="ECO:0000256" key="4">
    <source>
        <dbReference type="ARBA" id="ARBA00014409"/>
    </source>
</evidence>
<dbReference type="Proteomes" id="UP000230776">
    <property type="component" value="Unassembled WGS sequence"/>
</dbReference>
<evidence type="ECO:0000313" key="16">
    <source>
        <dbReference type="Proteomes" id="UP000230776"/>
    </source>
</evidence>
<organism evidence="15 16">
    <name type="scientific">Candidatus Colwellbacteria bacterium CG10_big_fil_rev_8_21_14_0_10_41_28</name>
    <dbReference type="NCBI Taxonomy" id="1974539"/>
    <lineage>
        <taxon>Bacteria</taxon>
        <taxon>Candidatus Colwelliibacteriota</taxon>
    </lineage>
</organism>
<evidence type="ECO:0000259" key="13">
    <source>
        <dbReference type="Pfam" id="PF02867"/>
    </source>
</evidence>
<sequence>KNRRIGLGIMGFADMLYKMGVKYNSEEGYTLAEKVMETIQKESHKMSQELAKEKGEFPNWKLSVFAKGEKKVKMRNAALTTVAPTGSISMMLDTSSGLEPNFALAYVKQDKDAQFYHYLNEHFKNELENRKFSDKEIEAIKKEVVDRGSIQHLTYLPQDLRDTFVTSMDIDPESHVRMQATFQKHVDNSISKTINMPNEATVEDVKQAYLDAWRLGCKSCTVYRDGSRTIQVLNVGDEKNITKTTEAPKAKSELETGGEKEVRVEATLGERAIIAPKERPETLSGKTYKVKTGYGNLYITINDDNAGSPQEVFAMLGKTGGYFQEQTEAICRLISLGLRSHISPEYIIKHLKGIRGPMVTMTTRGTILSLPDAIGKIMEEHLNNNIRENVGLSEEEVMVAAQESVARSEALESDSGKSVAEYGYMPGCPECGSKIVMSEGCVECPSCGYSRCG</sequence>
<keyword evidence="9" id="KW-0170">Cobalt</keyword>
<evidence type="ECO:0000256" key="10">
    <source>
        <dbReference type="ARBA" id="ARBA00025437"/>
    </source>
</evidence>
<dbReference type="GO" id="GO:0004748">
    <property type="term" value="F:ribonucleoside-diphosphate reductase activity, thioredoxin disulfide as acceptor"/>
    <property type="evidence" value="ECO:0007669"/>
    <property type="project" value="UniProtKB-EC"/>
</dbReference>
<protein>
    <recommendedName>
        <fullName evidence="4">Vitamin B12-dependent ribonucleotide reductase</fullName>
        <ecNumber evidence="3">1.17.4.1</ecNumber>
    </recommendedName>
    <alternativeName>
        <fullName evidence="11">Ribonucleoside-diphosphate reductase NrdJ</fullName>
    </alternativeName>
</protein>
<dbReference type="Pfam" id="PF12637">
    <property type="entry name" value="TSCPD"/>
    <property type="match status" value="1"/>
</dbReference>
<dbReference type="InterPro" id="IPR000788">
    <property type="entry name" value="RNR_lg_C"/>
</dbReference>
<dbReference type="GO" id="GO:0031419">
    <property type="term" value="F:cobalamin binding"/>
    <property type="evidence" value="ECO:0007669"/>
    <property type="project" value="UniProtKB-KW"/>
</dbReference>
<dbReference type="SUPFAM" id="SSF51998">
    <property type="entry name" value="PFL-like glycyl radical enzymes"/>
    <property type="match status" value="1"/>
</dbReference>
<keyword evidence="5" id="KW-0846">Cobalamin</keyword>
<accession>A0A2H0VH11</accession>
<keyword evidence="7" id="KW-0547">Nucleotide-binding</keyword>
<dbReference type="GO" id="GO:0000166">
    <property type="term" value="F:nucleotide binding"/>
    <property type="evidence" value="ECO:0007669"/>
    <property type="project" value="UniProtKB-KW"/>
</dbReference>
<name>A0A2H0VH11_9BACT</name>